<sequence>MSSNHEFHHFKQNFHWRVVSKSFQGQPPKPSQYENLISNSSNKFPFLFNLEDSSTSTSSGGKVTSSVTRAVLNVLKSSTRANSTLKLNISANNVDGDPGNQKYLVYLCDDTAWCGGWGDRQRGLVSLYLLSLAYNRTYGILMTSPCDLAQFYQPNKIFWSFDPHLLKNKTSKVIYAVDSGSLKLDSKGKPLEDVVYIQTNMDMVPAIRKHFRSQMPKWVLQKSRPAIFREVWQRLMKPTPRLQKRLDDLLLSGKDTGKLVCAHVRIGYSKNLPNDPPRMDIASIDILWNFMENIQNVRKYFVATDNDDVRISARGRFGDLYVDTGGTILHIDRQRNRNESCVGFETAILDQLALTKCDILIISASNFSIRGSMLKTVLKNIYQFDGTLIKPFSPFSRFRHRRHVENSTTHSYEITVDNRNIEVYVLKI</sequence>
<dbReference type="EMBL" id="JAZGQO010000004">
    <property type="protein sequence ID" value="KAK6187546.1"/>
    <property type="molecule type" value="Genomic_DNA"/>
</dbReference>
<name>A0AAN8K1P3_PATCE</name>
<keyword evidence="2" id="KW-1185">Reference proteome</keyword>
<proteinExistence type="predicted"/>
<accession>A0AAN8K1P3</accession>
<dbReference type="Proteomes" id="UP001347796">
    <property type="component" value="Unassembled WGS sequence"/>
</dbReference>
<gene>
    <name evidence="1" type="ORF">SNE40_005544</name>
</gene>
<evidence type="ECO:0000313" key="1">
    <source>
        <dbReference type="EMBL" id="KAK6187546.1"/>
    </source>
</evidence>
<dbReference type="Gene3D" id="3.40.50.11350">
    <property type="match status" value="1"/>
</dbReference>
<dbReference type="AlphaFoldDB" id="A0AAN8K1P3"/>
<reference evidence="1 2" key="1">
    <citation type="submission" date="2024-01" db="EMBL/GenBank/DDBJ databases">
        <title>The genome of the rayed Mediterranean limpet Patella caerulea (Linnaeus, 1758).</title>
        <authorList>
            <person name="Anh-Thu Weber A."/>
            <person name="Halstead-Nussloch G."/>
        </authorList>
    </citation>
    <scope>NUCLEOTIDE SEQUENCE [LARGE SCALE GENOMIC DNA]</scope>
    <source>
        <strain evidence="1">AATW-2023a</strain>
        <tissue evidence="1">Whole specimen</tissue>
    </source>
</reference>
<protein>
    <submittedName>
        <fullName evidence="1">Uncharacterized protein</fullName>
    </submittedName>
</protein>
<organism evidence="1 2">
    <name type="scientific">Patella caerulea</name>
    <name type="common">Rayed Mediterranean limpet</name>
    <dbReference type="NCBI Taxonomy" id="87958"/>
    <lineage>
        <taxon>Eukaryota</taxon>
        <taxon>Metazoa</taxon>
        <taxon>Spiralia</taxon>
        <taxon>Lophotrochozoa</taxon>
        <taxon>Mollusca</taxon>
        <taxon>Gastropoda</taxon>
        <taxon>Patellogastropoda</taxon>
        <taxon>Patelloidea</taxon>
        <taxon>Patellidae</taxon>
        <taxon>Patella</taxon>
    </lineage>
</organism>
<comment type="caution">
    <text evidence="1">The sequence shown here is derived from an EMBL/GenBank/DDBJ whole genome shotgun (WGS) entry which is preliminary data.</text>
</comment>
<evidence type="ECO:0000313" key="2">
    <source>
        <dbReference type="Proteomes" id="UP001347796"/>
    </source>
</evidence>